<evidence type="ECO:0000313" key="3">
    <source>
        <dbReference type="EMBL" id="PKD44289.1"/>
    </source>
</evidence>
<organism evidence="3 4">
    <name type="scientific">Rhodohalobacter barkolensis</name>
    <dbReference type="NCBI Taxonomy" id="2053187"/>
    <lineage>
        <taxon>Bacteria</taxon>
        <taxon>Pseudomonadati</taxon>
        <taxon>Balneolota</taxon>
        <taxon>Balneolia</taxon>
        <taxon>Balneolales</taxon>
        <taxon>Balneolaceae</taxon>
        <taxon>Rhodohalobacter</taxon>
    </lineage>
</organism>
<dbReference type="RefSeq" id="WP_101071579.1">
    <property type="nucleotide sequence ID" value="NZ_PISP01000001.1"/>
</dbReference>
<dbReference type="Proteomes" id="UP000233398">
    <property type="component" value="Unassembled WGS sequence"/>
</dbReference>
<reference evidence="3 4" key="1">
    <citation type="submission" date="2017-11" db="EMBL/GenBank/DDBJ databases">
        <title>Rhodohalobacter 15182 sp. nov., isolated from a salt lake.</title>
        <authorList>
            <person name="Han S."/>
        </authorList>
    </citation>
    <scope>NUCLEOTIDE SEQUENCE [LARGE SCALE GENOMIC DNA]</scope>
    <source>
        <strain evidence="3 4">15182</strain>
    </source>
</reference>
<evidence type="ECO:0008006" key="5">
    <source>
        <dbReference type="Google" id="ProtNLM"/>
    </source>
</evidence>
<dbReference type="PANTHER" id="PTHR12558">
    <property type="entry name" value="CELL DIVISION CYCLE 16,23,27"/>
    <property type="match status" value="1"/>
</dbReference>
<dbReference type="EMBL" id="PISP01000001">
    <property type="protein sequence ID" value="PKD44289.1"/>
    <property type="molecule type" value="Genomic_DNA"/>
</dbReference>
<dbReference type="InterPro" id="IPR019734">
    <property type="entry name" value="TPR_rpt"/>
</dbReference>
<accession>A0A2N0VJD8</accession>
<dbReference type="AlphaFoldDB" id="A0A2N0VJD8"/>
<evidence type="ECO:0000313" key="4">
    <source>
        <dbReference type="Proteomes" id="UP000233398"/>
    </source>
</evidence>
<keyword evidence="1" id="KW-0802">TPR repeat</keyword>
<dbReference type="PROSITE" id="PS50005">
    <property type="entry name" value="TPR"/>
    <property type="match status" value="1"/>
</dbReference>
<sequence>MKKFLVIIITALYPCLGVAQFSDFEKGINSYKAENFDQAITFFESAKKSNPYHKDSHLFLAISYLKEEFPILAETTSLDAFEQFDDEGGFLWIAGEALLMQNQPEKASEHFKRLYRYFEDFTFSQVLSITESRIKERWIETELYKSSLAYQNEDYDSAIEALDTVLRLQSDHPDALKNRIYINMEIEEWERALNLVQDAEKKISEDQELIRLKANIYYQLENLGGLLQEYRELYNRNPQDKQTAFTYADILIANQKGSEAELVIAELIEQYPEDKDVYWKLVDVQEQRMYIQEKAAALQWLLEKFPGDNEALRELSATYKTLEEYSDQRDILRTLLNNSDDKLPIYLDIADSFLAENRFDDAERELKNIKSEYDSRQEILLKLGDILQMQNKWEESIEVYERIKSEQLIRIAGTQLGRAYFQIENRERSGKILEEVIESGIDDPLAWFLLAKITYESNKDRAYEFALRALESGVVDLVKIRRETIQKLDEGGMFANIDGEEEEHEYFQDIAGESIQFLISNFDRKKLEEDLIILAENFDNSATLNYFLADIFSSSEELSLATDYAEKAIQINPSYYEAHMMMGQINKKKGNIRAAALSFERARTIRPESKAAYRNLIDLYQQEDNLPDLAEQWEIQFRGESGNEVFKEHLIEALHKAGRYDEAREIINQ</sequence>
<comment type="caution">
    <text evidence="3">The sequence shown here is derived from an EMBL/GenBank/DDBJ whole genome shotgun (WGS) entry which is preliminary data.</text>
</comment>
<dbReference type="OrthoDB" id="1522294at2"/>
<feature type="repeat" description="TPR" evidence="1">
    <location>
        <begin position="576"/>
        <end position="609"/>
    </location>
</feature>
<dbReference type="PANTHER" id="PTHR12558:SF47">
    <property type="entry name" value="LIPOPOLYSACCHARIDE ASSEMBLY PROTEIN B"/>
    <property type="match status" value="1"/>
</dbReference>
<keyword evidence="4" id="KW-1185">Reference proteome</keyword>
<protein>
    <recommendedName>
        <fullName evidence="5">Tetratricopeptide repeat-like domain-containing protein</fullName>
    </recommendedName>
</protein>
<dbReference type="SUPFAM" id="SSF48452">
    <property type="entry name" value="TPR-like"/>
    <property type="match status" value="3"/>
</dbReference>
<dbReference type="SMART" id="SM00028">
    <property type="entry name" value="TPR"/>
    <property type="match status" value="6"/>
</dbReference>
<evidence type="ECO:0000256" key="1">
    <source>
        <dbReference type="PROSITE-ProRule" id="PRU00339"/>
    </source>
</evidence>
<gene>
    <name evidence="3" type="ORF">CWD77_02135</name>
</gene>
<dbReference type="Gene3D" id="1.25.40.10">
    <property type="entry name" value="Tetratricopeptide repeat domain"/>
    <property type="match status" value="3"/>
</dbReference>
<dbReference type="Pfam" id="PF13181">
    <property type="entry name" value="TPR_8"/>
    <property type="match status" value="1"/>
</dbReference>
<keyword evidence="2" id="KW-0175">Coiled coil</keyword>
<dbReference type="Pfam" id="PF13432">
    <property type="entry name" value="TPR_16"/>
    <property type="match status" value="2"/>
</dbReference>
<name>A0A2N0VJD8_9BACT</name>
<dbReference type="InterPro" id="IPR011990">
    <property type="entry name" value="TPR-like_helical_dom_sf"/>
</dbReference>
<proteinExistence type="predicted"/>
<evidence type="ECO:0000256" key="2">
    <source>
        <dbReference type="SAM" id="Coils"/>
    </source>
</evidence>
<feature type="coiled-coil region" evidence="2">
    <location>
        <begin position="352"/>
        <end position="379"/>
    </location>
</feature>